<name>A0AAD7IKV6_9AGAR</name>
<reference evidence="4" key="1">
    <citation type="submission" date="2023-03" db="EMBL/GenBank/DDBJ databases">
        <title>Massive genome expansion in bonnet fungi (Mycena s.s.) driven by repeated elements and novel gene families across ecological guilds.</title>
        <authorList>
            <consortium name="Lawrence Berkeley National Laboratory"/>
            <person name="Harder C.B."/>
            <person name="Miyauchi S."/>
            <person name="Viragh M."/>
            <person name="Kuo A."/>
            <person name="Thoen E."/>
            <person name="Andreopoulos B."/>
            <person name="Lu D."/>
            <person name="Skrede I."/>
            <person name="Drula E."/>
            <person name="Henrissat B."/>
            <person name="Morin E."/>
            <person name="Kohler A."/>
            <person name="Barry K."/>
            <person name="LaButti K."/>
            <person name="Morin E."/>
            <person name="Salamov A."/>
            <person name="Lipzen A."/>
            <person name="Mereny Z."/>
            <person name="Hegedus B."/>
            <person name="Baldrian P."/>
            <person name="Stursova M."/>
            <person name="Weitz H."/>
            <person name="Taylor A."/>
            <person name="Grigoriev I.V."/>
            <person name="Nagy L.G."/>
            <person name="Martin F."/>
            <person name="Kauserud H."/>
        </authorList>
    </citation>
    <scope>NUCLEOTIDE SEQUENCE</scope>
    <source>
        <strain evidence="4">CBHHK188m</strain>
    </source>
</reference>
<gene>
    <name evidence="4" type="ORF">DFH07DRAFT_963232</name>
</gene>
<feature type="signal peptide" evidence="3">
    <location>
        <begin position="1"/>
        <end position="24"/>
    </location>
</feature>
<dbReference type="EMBL" id="JARJLG010000102">
    <property type="protein sequence ID" value="KAJ7745536.1"/>
    <property type="molecule type" value="Genomic_DNA"/>
</dbReference>
<feature type="region of interest" description="Disordered" evidence="1">
    <location>
        <begin position="179"/>
        <end position="205"/>
    </location>
</feature>
<evidence type="ECO:0000313" key="5">
    <source>
        <dbReference type="Proteomes" id="UP001215280"/>
    </source>
</evidence>
<dbReference type="AlphaFoldDB" id="A0AAD7IKV6"/>
<feature type="compositionally biased region" description="Low complexity" evidence="1">
    <location>
        <begin position="180"/>
        <end position="201"/>
    </location>
</feature>
<feature type="region of interest" description="Disordered" evidence="1">
    <location>
        <begin position="295"/>
        <end position="341"/>
    </location>
</feature>
<keyword evidence="2" id="KW-0472">Membrane</keyword>
<evidence type="ECO:0008006" key="6">
    <source>
        <dbReference type="Google" id="ProtNLM"/>
    </source>
</evidence>
<feature type="compositionally biased region" description="Polar residues" evidence="1">
    <location>
        <begin position="330"/>
        <end position="341"/>
    </location>
</feature>
<feature type="compositionally biased region" description="Low complexity" evidence="1">
    <location>
        <begin position="297"/>
        <end position="310"/>
    </location>
</feature>
<evidence type="ECO:0000256" key="1">
    <source>
        <dbReference type="SAM" id="MobiDB-lite"/>
    </source>
</evidence>
<keyword evidence="2" id="KW-1133">Transmembrane helix</keyword>
<proteinExistence type="predicted"/>
<feature type="compositionally biased region" description="Polar residues" evidence="1">
    <location>
        <begin position="311"/>
        <end position="322"/>
    </location>
</feature>
<dbReference type="Gene3D" id="2.60.120.260">
    <property type="entry name" value="Galactose-binding domain-like"/>
    <property type="match status" value="1"/>
</dbReference>
<feature type="transmembrane region" description="Helical" evidence="2">
    <location>
        <begin position="209"/>
        <end position="229"/>
    </location>
</feature>
<comment type="caution">
    <text evidence="4">The sequence shown here is derived from an EMBL/GenBank/DDBJ whole genome shotgun (WGS) entry which is preliminary data.</text>
</comment>
<evidence type="ECO:0000256" key="3">
    <source>
        <dbReference type="SAM" id="SignalP"/>
    </source>
</evidence>
<evidence type="ECO:0000313" key="4">
    <source>
        <dbReference type="EMBL" id="KAJ7745536.1"/>
    </source>
</evidence>
<organism evidence="4 5">
    <name type="scientific">Mycena maculata</name>
    <dbReference type="NCBI Taxonomy" id="230809"/>
    <lineage>
        <taxon>Eukaryota</taxon>
        <taxon>Fungi</taxon>
        <taxon>Dikarya</taxon>
        <taxon>Basidiomycota</taxon>
        <taxon>Agaricomycotina</taxon>
        <taxon>Agaricomycetes</taxon>
        <taxon>Agaricomycetidae</taxon>
        <taxon>Agaricales</taxon>
        <taxon>Marasmiineae</taxon>
        <taxon>Mycenaceae</taxon>
        <taxon>Mycena</taxon>
    </lineage>
</organism>
<keyword evidence="2" id="KW-0812">Transmembrane</keyword>
<feature type="chain" id="PRO_5042232801" description="Mid2 domain-containing protein" evidence="3">
    <location>
        <begin position="25"/>
        <end position="376"/>
    </location>
</feature>
<keyword evidence="5" id="KW-1185">Reference proteome</keyword>
<accession>A0AAD7IKV6</accession>
<dbReference type="Proteomes" id="UP001215280">
    <property type="component" value="Unassembled WGS sequence"/>
</dbReference>
<protein>
    <recommendedName>
        <fullName evidence="6">Mid2 domain-containing protein</fullName>
    </recommendedName>
</protein>
<sequence length="376" mass="39650">MSAQRLSRLPHLFLTLFILSSARAAPTNITIDDTNSTYFTWTEDPGIAPVPLLPWAAITPLSPCDYCSAQPQTTDIYNQTWHDGGNNSAGSFTFQGSAVYIYGIDLDNGANISFSLDGNVAPFHYYAGSEQFVFKSLFFNAEDLTASVNHTVSWDLHATKTNGSTGLFDYAIITVDEDVSSTSPSGTTAPGQSSTSSVTSKSKSKRGPIVGGVVGGLALIASVAAAVIFRPRRQSSNVDGEPKSRPGRVRANYVEPFVGPAPAVSTPTSGSGAESKMRTSFLDVAWNNPAPLTYSAPTITSTPPTTNTLPVQSTTDVSSLSPTLPLAATDASSSIPDTSPTASTRLFESRLALLEAQVNEHLVLPPPYVPPPPSEA</sequence>
<keyword evidence="3" id="KW-0732">Signal</keyword>
<evidence type="ECO:0000256" key="2">
    <source>
        <dbReference type="SAM" id="Phobius"/>
    </source>
</evidence>